<reference evidence="6 7" key="1">
    <citation type="submission" date="2020-08" db="EMBL/GenBank/DDBJ databases">
        <title>Genomic Encyclopedia of Type Strains, Phase IV (KMG-IV): sequencing the most valuable type-strain genomes for metagenomic binning, comparative biology and taxonomic classification.</title>
        <authorList>
            <person name="Goeker M."/>
        </authorList>
    </citation>
    <scope>NUCLEOTIDE SEQUENCE [LARGE SCALE GENOMIC DNA]</scope>
    <source>
        <strain evidence="6 7">DSM 24163</strain>
    </source>
</reference>
<keyword evidence="7" id="KW-1185">Reference proteome</keyword>
<dbReference type="PANTHER" id="PTHR46743">
    <property type="entry name" value="TEICHOIC ACIDS EXPORT ATP-BINDING PROTEIN TAGH"/>
    <property type="match status" value="1"/>
</dbReference>
<dbReference type="InterPro" id="IPR015860">
    <property type="entry name" value="ABC_transpr_TagH-like"/>
</dbReference>
<evidence type="ECO:0000313" key="6">
    <source>
        <dbReference type="EMBL" id="MBB5208706.1"/>
    </source>
</evidence>
<dbReference type="Pfam" id="PF00005">
    <property type="entry name" value="ABC_tran"/>
    <property type="match status" value="1"/>
</dbReference>
<dbReference type="RefSeq" id="WP_183961266.1">
    <property type="nucleotide sequence ID" value="NZ_JACHHP010000004.1"/>
</dbReference>
<dbReference type="SMART" id="SM00382">
    <property type="entry name" value="AAA"/>
    <property type="match status" value="1"/>
</dbReference>
<dbReference type="Proteomes" id="UP000521199">
    <property type="component" value="Unassembled WGS sequence"/>
</dbReference>
<evidence type="ECO:0000313" key="7">
    <source>
        <dbReference type="Proteomes" id="UP000521199"/>
    </source>
</evidence>
<dbReference type="GO" id="GO:0016887">
    <property type="term" value="F:ATP hydrolysis activity"/>
    <property type="evidence" value="ECO:0007669"/>
    <property type="project" value="InterPro"/>
</dbReference>
<gene>
    <name evidence="6" type="ORF">HNQ52_002256</name>
</gene>
<keyword evidence="3" id="KW-0547">Nucleotide-binding</keyword>
<dbReference type="GO" id="GO:0016020">
    <property type="term" value="C:membrane"/>
    <property type="evidence" value="ECO:0007669"/>
    <property type="project" value="InterPro"/>
</dbReference>
<dbReference type="CDD" id="cd03220">
    <property type="entry name" value="ABC_KpsT_Wzt"/>
    <property type="match status" value="1"/>
</dbReference>
<name>A0A7W8D687_9GAMM</name>
<keyword evidence="2" id="KW-0813">Transport</keyword>
<sequence length="397" mass="43127">MTSPLLLSVNGLGKSYPAGSSGVSRLSALGRALLGRDVPRMPALRDVSFEVRRGESLAIIGENGAGKSTLLKLLCGVLHPSSGNIRRAGTVGALLELGAGFNPEQTGRENIVVAAALMGWSEAEIGQRRAEIEEFADIGRYLDEPVKHYSSGMVVRLGFAVVAAISPDLLITDEVLAVGDESFQKKCVRWMEGYIESGGTLLLVSHSMYHVQKLCSHALWIKDGRPESYGDVFDVTQDYLAYHERKVAARLGSEIDSAYVGSEYRLTRVLLDGGESELPRMLASGACLCIEAQIYCPDDRIPQLGIGLLRADGTAVFGTTSEIDGARAYRSDARHVTYKIDLQHMPLLPGSYTLKLHALDPEGVRLFDTVERGFIVRGATRELGMLNLARRWHAPDA</sequence>
<dbReference type="Gene3D" id="3.40.50.300">
    <property type="entry name" value="P-loop containing nucleotide triphosphate hydrolases"/>
    <property type="match status" value="1"/>
</dbReference>
<dbReference type="EMBL" id="JACHHP010000004">
    <property type="protein sequence ID" value="MBB5208706.1"/>
    <property type="molecule type" value="Genomic_DNA"/>
</dbReference>
<keyword evidence="4 6" id="KW-0067">ATP-binding</keyword>
<protein>
    <submittedName>
        <fullName evidence="6">Lipopolysaccharide transport system ATP-binding protein</fullName>
    </submittedName>
</protein>
<dbReference type="SUPFAM" id="SSF52540">
    <property type="entry name" value="P-loop containing nucleoside triphosphate hydrolases"/>
    <property type="match status" value="1"/>
</dbReference>
<dbReference type="InterPro" id="IPR003439">
    <property type="entry name" value="ABC_transporter-like_ATP-bd"/>
</dbReference>
<proteinExistence type="inferred from homology"/>
<evidence type="ECO:0000256" key="2">
    <source>
        <dbReference type="ARBA" id="ARBA00022448"/>
    </source>
</evidence>
<dbReference type="InterPro" id="IPR050683">
    <property type="entry name" value="Bact_Polysacc_Export_ATP-bd"/>
</dbReference>
<dbReference type="InterPro" id="IPR003593">
    <property type="entry name" value="AAA+_ATPase"/>
</dbReference>
<evidence type="ECO:0000256" key="1">
    <source>
        <dbReference type="ARBA" id="ARBA00005417"/>
    </source>
</evidence>
<dbReference type="PANTHER" id="PTHR46743:SF2">
    <property type="entry name" value="TEICHOIC ACIDS EXPORT ATP-BINDING PROTEIN TAGH"/>
    <property type="match status" value="1"/>
</dbReference>
<organism evidence="6 7">
    <name type="scientific">Chiayiivirga flava</name>
    <dbReference type="NCBI Taxonomy" id="659595"/>
    <lineage>
        <taxon>Bacteria</taxon>
        <taxon>Pseudomonadati</taxon>
        <taxon>Pseudomonadota</taxon>
        <taxon>Gammaproteobacteria</taxon>
        <taxon>Lysobacterales</taxon>
        <taxon>Lysobacteraceae</taxon>
        <taxon>Chiayiivirga</taxon>
    </lineage>
</organism>
<evidence type="ECO:0000256" key="3">
    <source>
        <dbReference type="ARBA" id="ARBA00022741"/>
    </source>
</evidence>
<accession>A0A7W8D687</accession>
<dbReference type="PROSITE" id="PS50893">
    <property type="entry name" value="ABC_TRANSPORTER_2"/>
    <property type="match status" value="1"/>
</dbReference>
<dbReference type="Gene3D" id="2.70.50.60">
    <property type="entry name" value="abc- transporter (atp binding component) like domain"/>
    <property type="match status" value="1"/>
</dbReference>
<dbReference type="GO" id="GO:0005524">
    <property type="term" value="F:ATP binding"/>
    <property type="evidence" value="ECO:0007669"/>
    <property type="project" value="UniProtKB-KW"/>
</dbReference>
<evidence type="ECO:0000256" key="4">
    <source>
        <dbReference type="ARBA" id="ARBA00022840"/>
    </source>
</evidence>
<feature type="domain" description="ABC transporter" evidence="5">
    <location>
        <begin position="24"/>
        <end position="248"/>
    </location>
</feature>
<dbReference type="AlphaFoldDB" id="A0A7W8D687"/>
<evidence type="ECO:0000259" key="5">
    <source>
        <dbReference type="PROSITE" id="PS50893"/>
    </source>
</evidence>
<dbReference type="GO" id="GO:0140359">
    <property type="term" value="F:ABC-type transporter activity"/>
    <property type="evidence" value="ECO:0007669"/>
    <property type="project" value="InterPro"/>
</dbReference>
<comment type="caution">
    <text evidence="6">The sequence shown here is derived from an EMBL/GenBank/DDBJ whole genome shotgun (WGS) entry which is preliminary data.</text>
</comment>
<comment type="similarity">
    <text evidence="1">Belongs to the ABC transporter superfamily.</text>
</comment>
<dbReference type="InterPro" id="IPR027417">
    <property type="entry name" value="P-loop_NTPase"/>
</dbReference>